<dbReference type="RefSeq" id="WP_092039676.1">
    <property type="nucleotide sequence ID" value="NZ_FOTK01000008.1"/>
</dbReference>
<accession>A0A1I4JKB5</accession>
<evidence type="ECO:0008006" key="4">
    <source>
        <dbReference type="Google" id="ProtNLM"/>
    </source>
</evidence>
<protein>
    <recommendedName>
        <fullName evidence="4">DUF2937 family protein</fullName>
    </recommendedName>
</protein>
<evidence type="ECO:0000313" key="2">
    <source>
        <dbReference type="EMBL" id="SFL66711.1"/>
    </source>
</evidence>
<dbReference type="EMBL" id="FOTK01000008">
    <property type="protein sequence ID" value="SFL66711.1"/>
    <property type="molecule type" value="Genomic_DNA"/>
</dbReference>
<feature type="chain" id="PRO_5011584061" description="DUF2937 family protein" evidence="1">
    <location>
        <begin position="24"/>
        <end position="174"/>
    </location>
</feature>
<keyword evidence="1" id="KW-0732">Signal</keyword>
<feature type="signal peptide" evidence="1">
    <location>
        <begin position="1"/>
        <end position="23"/>
    </location>
</feature>
<proteinExistence type="predicted"/>
<organism evidence="2 3">
    <name type="scientific">Methylobacterium pseudosasicola</name>
    <dbReference type="NCBI Taxonomy" id="582667"/>
    <lineage>
        <taxon>Bacteria</taxon>
        <taxon>Pseudomonadati</taxon>
        <taxon>Pseudomonadota</taxon>
        <taxon>Alphaproteobacteria</taxon>
        <taxon>Hyphomicrobiales</taxon>
        <taxon>Methylobacteriaceae</taxon>
        <taxon>Methylobacterium</taxon>
    </lineage>
</organism>
<gene>
    <name evidence="2" type="ORF">SAMN05192568_100891</name>
</gene>
<reference evidence="3" key="1">
    <citation type="submission" date="2016-10" db="EMBL/GenBank/DDBJ databases">
        <authorList>
            <person name="Varghese N."/>
            <person name="Submissions S."/>
        </authorList>
    </citation>
    <scope>NUCLEOTIDE SEQUENCE [LARGE SCALE GENOMIC DNA]</scope>
    <source>
        <strain evidence="3">BL36</strain>
    </source>
</reference>
<dbReference type="OrthoDB" id="193051at2"/>
<keyword evidence="3" id="KW-1185">Reference proteome</keyword>
<name>A0A1I4JKB5_9HYPH</name>
<dbReference type="InterPro" id="IPR022584">
    <property type="entry name" value="DUF2937"/>
</dbReference>
<dbReference type="Proteomes" id="UP000199048">
    <property type="component" value="Unassembled WGS sequence"/>
</dbReference>
<dbReference type="AlphaFoldDB" id="A0A1I4JKB5"/>
<sequence>MFRVFRTFGLALGLLGGVIAAQAPEFAQQYTQRLGGAVDELRRQVAVLESDAQATGTTRDGAVDRLRTNPDQLVARRGEAAQSDIARLARLSAQQEALASATSPLGRVVAMLRDPDVPVAQAAYQDFSPAVPTNADGLAAALIGFLAAWGGWRVLSDVGLRLVRRRPRETTRTA</sequence>
<dbReference type="STRING" id="582667.SAMN05192568_100891"/>
<evidence type="ECO:0000313" key="3">
    <source>
        <dbReference type="Proteomes" id="UP000199048"/>
    </source>
</evidence>
<evidence type="ECO:0000256" key="1">
    <source>
        <dbReference type="SAM" id="SignalP"/>
    </source>
</evidence>
<dbReference type="Pfam" id="PF11157">
    <property type="entry name" value="DUF2937"/>
    <property type="match status" value="1"/>
</dbReference>